<dbReference type="CDD" id="cd09972">
    <property type="entry name" value="LOTUS_TDRD_OSKAR"/>
    <property type="match status" value="1"/>
</dbReference>
<evidence type="ECO:0000313" key="3">
    <source>
        <dbReference type="Proteomes" id="UP000663828"/>
    </source>
</evidence>
<evidence type="ECO:0000313" key="2">
    <source>
        <dbReference type="EMBL" id="CAF1585623.1"/>
    </source>
</evidence>
<dbReference type="InterPro" id="IPR041966">
    <property type="entry name" value="LOTUS-like"/>
</dbReference>
<sequence length="416" mass="49523">MRDDEKTKIYENLKQEIRSLLISSPKTKYGGLTGALLYYDYKELNCGKEIPYAELGFHSLLALLRSMPDVVTIEYKLNSCSYRVHPVFNEKIAHIQKMVLEQNDKYEEQNRLYNQNWYFNNSNTMNSTNCKSLLFHFNELSNPIFFPVYHHNDFPFKQKSSSYSENTFNYMKSNFQIRAYEIPKHFQEEKRTYSNKSKEKINFQSIDLSSHLSSTLFDHHEISSTPNTFIETSSNFDLDDYRLDQSSNIRNACAHDENKFSIIIDKVSMSTEYSPATPALIVAQEKSPLNNESLVHIFSDCNEQRECENDEDERLLKRLNAAICKCLHFRYIHRLCELKFQYRYYPLRNDTVAMKSQLESLAYDQYKKDLEEFQKKFPIERLIDHHLCGQIFDEYVYLQRNYYYMNKLLNTNRSHN</sequence>
<protein>
    <recommendedName>
        <fullName evidence="1">HTH OST-type domain-containing protein</fullName>
    </recommendedName>
</protein>
<comment type="caution">
    <text evidence="2">The sequence shown here is derived from an EMBL/GenBank/DDBJ whole genome shotgun (WGS) entry which is preliminary data.</text>
</comment>
<accession>A0A815ZN57</accession>
<dbReference type="InterPro" id="IPR025605">
    <property type="entry name" value="OST-HTH/LOTUS_dom"/>
</dbReference>
<dbReference type="EMBL" id="CAJNOR010006097">
    <property type="protein sequence ID" value="CAF1585623.1"/>
    <property type="molecule type" value="Genomic_DNA"/>
</dbReference>
<organism evidence="2 3">
    <name type="scientific">Adineta ricciae</name>
    <name type="common">Rotifer</name>
    <dbReference type="NCBI Taxonomy" id="249248"/>
    <lineage>
        <taxon>Eukaryota</taxon>
        <taxon>Metazoa</taxon>
        <taxon>Spiralia</taxon>
        <taxon>Gnathifera</taxon>
        <taxon>Rotifera</taxon>
        <taxon>Eurotatoria</taxon>
        <taxon>Bdelloidea</taxon>
        <taxon>Adinetida</taxon>
        <taxon>Adinetidae</taxon>
        <taxon>Adineta</taxon>
    </lineage>
</organism>
<feature type="domain" description="HTH OST-type" evidence="1">
    <location>
        <begin position="9"/>
        <end position="88"/>
    </location>
</feature>
<name>A0A815ZN57_ADIRI</name>
<dbReference type="AlphaFoldDB" id="A0A815ZN57"/>
<reference evidence="2" key="1">
    <citation type="submission" date="2021-02" db="EMBL/GenBank/DDBJ databases">
        <authorList>
            <person name="Nowell W R."/>
        </authorList>
    </citation>
    <scope>NUCLEOTIDE SEQUENCE</scope>
</reference>
<dbReference type="Gene3D" id="3.30.420.610">
    <property type="entry name" value="LOTUS domain-like"/>
    <property type="match status" value="1"/>
</dbReference>
<dbReference type="Proteomes" id="UP000663828">
    <property type="component" value="Unassembled WGS sequence"/>
</dbReference>
<proteinExistence type="predicted"/>
<evidence type="ECO:0000259" key="1">
    <source>
        <dbReference type="PROSITE" id="PS51644"/>
    </source>
</evidence>
<gene>
    <name evidence="2" type="ORF">XAT740_LOCUS45989</name>
</gene>
<keyword evidence="3" id="KW-1185">Reference proteome</keyword>
<dbReference type="PROSITE" id="PS51644">
    <property type="entry name" value="HTH_OST"/>
    <property type="match status" value="1"/>
</dbReference>
<dbReference type="Pfam" id="PF12872">
    <property type="entry name" value="OST-HTH"/>
    <property type="match status" value="1"/>
</dbReference>